<organism evidence="1 2">
    <name type="scientific">Trichonephila clavipes</name>
    <name type="common">Golden silk orbweaver</name>
    <name type="synonym">Nephila clavipes</name>
    <dbReference type="NCBI Taxonomy" id="2585209"/>
    <lineage>
        <taxon>Eukaryota</taxon>
        <taxon>Metazoa</taxon>
        <taxon>Ecdysozoa</taxon>
        <taxon>Arthropoda</taxon>
        <taxon>Chelicerata</taxon>
        <taxon>Arachnida</taxon>
        <taxon>Araneae</taxon>
        <taxon>Araneomorphae</taxon>
        <taxon>Entelegynae</taxon>
        <taxon>Araneoidea</taxon>
        <taxon>Nephilidae</taxon>
        <taxon>Trichonephila</taxon>
    </lineage>
</organism>
<proteinExistence type="predicted"/>
<accession>A0A8X6RS81</accession>
<comment type="caution">
    <text evidence="1">The sequence shown here is derived from an EMBL/GenBank/DDBJ whole genome shotgun (WGS) entry which is preliminary data.</text>
</comment>
<evidence type="ECO:0000313" key="1">
    <source>
        <dbReference type="EMBL" id="GFX97834.1"/>
    </source>
</evidence>
<dbReference type="AlphaFoldDB" id="A0A8X6RS81"/>
<evidence type="ECO:0000313" key="2">
    <source>
        <dbReference type="Proteomes" id="UP000887159"/>
    </source>
</evidence>
<dbReference type="Proteomes" id="UP000887159">
    <property type="component" value="Unassembled WGS sequence"/>
</dbReference>
<sequence>MRRLLYLFNISLRLGRFELEWRRAITILKLVPSHVGIDDNGKVDLLVNIAAKGGVSSFGYLTFSKLSSHKKIELNHPGRNPPSHPWYFGRNPGGSLSVDYTGYPLNCGDELLQNETRYEPGITLTGLNQEKLHTLIMFATMLLWAESRVQGIGECFPPLQTHSKIVDVDIGGVALYRPFGEFRQANS</sequence>
<keyword evidence="2" id="KW-1185">Reference proteome</keyword>
<name>A0A8X6RS81_TRICX</name>
<gene>
    <name evidence="1" type="primary">NCL1_50134</name>
    <name evidence="1" type="ORF">TNCV_4904851</name>
</gene>
<reference evidence="1" key="1">
    <citation type="submission" date="2020-08" db="EMBL/GenBank/DDBJ databases">
        <title>Multicomponent nature underlies the extraordinary mechanical properties of spider dragline silk.</title>
        <authorList>
            <person name="Kono N."/>
            <person name="Nakamura H."/>
            <person name="Mori M."/>
            <person name="Yoshida Y."/>
            <person name="Ohtoshi R."/>
            <person name="Malay A.D."/>
            <person name="Moran D.A.P."/>
            <person name="Tomita M."/>
            <person name="Numata K."/>
            <person name="Arakawa K."/>
        </authorList>
    </citation>
    <scope>NUCLEOTIDE SEQUENCE</scope>
</reference>
<protein>
    <submittedName>
        <fullName evidence="1">Uncharacterized protein</fullName>
    </submittedName>
</protein>
<dbReference type="EMBL" id="BMAU01021201">
    <property type="protein sequence ID" value="GFX97834.1"/>
    <property type="molecule type" value="Genomic_DNA"/>
</dbReference>